<accession>A0A2S3ZGE8</accession>
<evidence type="ECO:0000256" key="2">
    <source>
        <dbReference type="ARBA" id="ARBA00022448"/>
    </source>
</evidence>
<feature type="domain" description="ABC transporter" evidence="5">
    <location>
        <begin position="17"/>
        <end position="233"/>
    </location>
</feature>
<dbReference type="InterPro" id="IPR047748">
    <property type="entry name" value="AztA-like"/>
</dbReference>
<sequence length="233" mass="24299">MQPRRTSPQIPVNQPRITVRNIRVTHGHTVALDGVSAAIEPGRVTALAGANGSGKSTLLGVLAGIQPWQAGQRHAVGAGRIAMVVQRSAAPDTLPLTVFETVSMGRWGRRGLWRPLSGEDRAIIADSIGALGLAGLERRSLGELSGGQRQRALVAQGLAQRADVLLLDEPAAGLDGDALLLIDLAIRAEADRGVAVVCATHDPAVIRRADRVLRLAAGVLVSHAAPGEHGVRS</sequence>
<dbReference type="PANTHER" id="PTHR42734">
    <property type="entry name" value="METAL TRANSPORT SYSTEM ATP-BINDING PROTEIN TM_0124-RELATED"/>
    <property type="match status" value="1"/>
</dbReference>
<dbReference type="InterPro" id="IPR003439">
    <property type="entry name" value="ABC_transporter-like_ATP-bd"/>
</dbReference>
<organism evidence="6 7">
    <name type="scientific">Cryobacterium zongtaii</name>
    <dbReference type="NCBI Taxonomy" id="1259217"/>
    <lineage>
        <taxon>Bacteria</taxon>
        <taxon>Bacillati</taxon>
        <taxon>Actinomycetota</taxon>
        <taxon>Actinomycetes</taxon>
        <taxon>Micrococcales</taxon>
        <taxon>Microbacteriaceae</taxon>
        <taxon>Cryobacterium</taxon>
    </lineage>
</organism>
<dbReference type="GO" id="GO:0016887">
    <property type="term" value="F:ATP hydrolysis activity"/>
    <property type="evidence" value="ECO:0007669"/>
    <property type="project" value="InterPro"/>
</dbReference>
<dbReference type="EMBL" id="PPXF01000037">
    <property type="protein sequence ID" value="POH66456.1"/>
    <property type="molecule type" value="Genomic_DNA"/>
</dbReference>
<dbReference type="Pfam" id="PF00005">
    <property type="entry name" value="ABC_tran"/>
    <property type="match status" value="1"/>
</dbReference>
<keyword evidence="3" id="KW-0547">Nucleotide-binding</keyword>
<dbReference type="AlphaFoldDB" id="A0A2S3ZGE8"/>
<proteinExistence type="inferred from homology"/>
<gene>
    <name evidence="6" type="ORF">C3B59_08540</name>
</gene>
<comment type="caution">
    <text evidence="6">The sequence shown here is derived from an EMBL/GenBank/DDBJ whole genome shotgun (WGS) entry which is preliminary data.</text>
</comment>
<evidence type="ECO:0000256" key="1">
    <source>
        <dbReference type="ARBA" id="ARBA00005417"/>
    </source>
</evidence>
<dbReference type="SUPFAM" id="SSF52540">
    <property type="entry name" value="P-loop containing nucleoside triphosphate hydrolases"/>
    <property type="match status" value="1"/>
</dbReference>
<protein>
    <submittedName>
        <fullName evidence="6">ABC transporter ATP-binding protein</fullName>
    </submittedName>
</protein>
<evidence type="ECO:0000313" key="6">
    <source>
        <dbReference type="EMBL" id="POH66456.1"/>
    </source>
</evidence>
<dbReference type="InterPro" id="IPR003593">
    <property type="entry name" value="AAA+_ATPase"/>
</dbReference>
<dbReference type="PANTHER" id="PTHR42734:SF5">
    <property type="entry name" value="IRON TRANSPORT SYSTEM ATP-BINDING PROTEIN HI_0361-RELATED"/>
    <property type="match status" value="1"/>
</dbReference>
<dbReference type="RefSeq" id="WP_103430913.1">
    <property type="nucleotide sequence ID" value="NZ_PPXF01000037.1"/>
</dbReference>
<dbReference type="InterPro" id="IPR017871">
    <property type="entry name" value="ABC_transporter-like_CS"/>
</dbReference>
<dbReference type="GO" id="GO:0005524">
    <property type="term" value="F:ATP binding"/>
    <property type="evidence" value="ECO:0007669"/>
    <property type="project" value="UniProtKB-KW"/>
</dbReference>
<evidence type="ECO:0000313" key="7">
    <source>
        <dbReference type="Proteomes" id="UP000237104"/>
    </source>
</evidence>
<keyword evidence="2" id="KW-0813">Transport</keyword>
<name>A0A2S3ZGE8_9MICO</name>
<evidence type="ECO:0000256" key="3">
    <source>
        <dbReference type="ARBA" id="ARBA00022741"/>
    </source>
</evidence>
<dbReference type="Gene3D" id="3.40.50.300">
    <property type="entry name" value="P-loop containing nucleotide triphosphate hydrolases"/>
    <property type="match status" value="1"/>
</dbReference>
<comment type="similarity">
    <text evidence="1">Belongs to the ABC transporter superfamily.</text>
</comment>
<dbReference type="NCBIfam" id="NF040873">
    <property type="entry name" value="AztA"/>
    <property type="match status" value="1"/>
</dbReference>
<dbReference type="Proteomes" id="UP000237104">
    <property type="component" value="Unassembled WGS sequence"/>
</dbReference>
<dbReference type="InterPro" id="IPR050153">
    <property type="entry name" value="Metal_Ion_Import_ABC"/>
</dbReference>
<reference evidence="6 7" key="1">
    <citation type="submission" date="2018-01" db="EMBL/GenBank/DDBJ databases">
        <title>Cryobacterium sp. nov., from glaciers in China.</title>
        <authorList>
            <person name="Liu Q."/>
            <person name="Xin Y.-H."/>
        </authorList>
    </citation>
    <scope>NUCLEOTIDE SEQUENCE [LARGE SCALE GENOMIC DNA]</scope>
    <source>
        <strain evidence="6 7">TMB1-8</strain>
    </source>
</reference>
<dbReference type="InterPro" id="IPR027417">
    <property type="entry name" value="P-loop_NTPase"/>
</dbReference>
<dbReference type="PROSITE" id="PS00211">
    <property type="entry name" value="ABC_TRANSPORTER_1"/>
    <property type="match status" value="1"/>
</dbReference>
<keyword evidence="4 6" id="KW-0067">ATP-binding</keyword>
<evidence type="ECO:0000259" key="5">
    <source>
        <dbReference type="PROSITE" id="PS50893"/>
    </source>
</evidence>
<dbReference type="OrthoDB" id="5296765at2"/>
<evidence type="ECO:0000256" key="4">
    <source>
        <dbReference type="ARBA" id="ARBA00022840"/>
    </source>
</evidence>
<dbReference type="PROSITE" id="PS50893">
    <property type="entry name" value="ABC_TRANSPORTER_2"/>
    <property type="match status" value="1"/>
</dbReference>
<dbReference type="SMART" id="SM00382">
    <property type="entry name" value="AAA"/>
    <property type="match status" value="1"/>
</dbReference>